<feature type="compositionally biased region" description="Polar residues" evidence="1">
    <location>
        <begin position="102"/>
        <end position="120"/>
    </location>
</feature>
<feature type="compositionally biased region" description="Polar residues" evidence="1">
    <location>
        <begin position="383"/>
        <end position="395"/>
    </location>
</feature>
<feature type="compositionally biased region" description="Low complexity" evidence="1">
    <location>
        <begin position="354"/>
        <end position="368"/>
    </location>
</feature>
<dbReference type="InterPro" id="IPR036514">
    <property type="entry name" value="SGNH_hydro_sf"/>
</dbReference>
<feature type="compositionally biased region" description="Basic and acidic residues" evidence="1">
    <location>
        <begin position="371"/>
        <end position="381"/>
    </location>
</feature>
<dbReference type="Gene3D" id="3.40.50.1110">
    <property type="entry name" value="SGNH hydrolase"/>
    <property type="match status" value="1"/>
</dbReference>
<protein>
    <submittedName>
        <fullName evidence="2">Uncharacterized protein</fullName>
    </submittedName>
</protein>
<dbReference type="EMBL" id="HBUF01089964">
    <property type="protein sequence ID" value="CAG6635429.1"/>
    <property type="molecule type" value="Transcribed_RNA"/>
</dbReference>
<accession>A0A8D8QQC0</accession>
<proteinExistence type="predicted"/>
<dbReference type="AlphaFoldDB" id="A0A8D8QQC0"/>
<evidence type="ECO:0000256" key="1">
    <source>
        <dbReference type="SAM" id="MobiDB-lite"/>
    </source>
</evidence>
<reference evidence="2" key="1">
    <citation type="submission" date="2021-05" db="EMBL/GenBank/DDBJ databases">
        <authorList>
            <person name="Alioto T."/>
            <person name="Alioto T."/>
            <person name="Gomez Garrido J."/>
        </authorList>
    </citation>
    <scope>NUCLEOTIDE SEQUENCE</scope>
</reference>
<sequence>MMSSTRTFKRVEEVLDLKLDFLSEYDTSVQTISIEIYKELSTIVEKNKFDIPESLTNKLQNVFDRLNEETKKSLNLRESHSKISDDLKNQISNLESILAQKTSLGDNSHQDETFTATPTDNSRDNENAEENGADLLNAAPLDIASSSSQQPATHPSVPGCNLYIVGDSHSRELGKIIKPLLVSSSSVNCVVHPGRKLDFIVNSIKPNKIPPNTEICLIGGTNDLFCTRFDSIKNSFELLHNKCQNHKVLVVLVPPRFDKRGLNSHIRNLNVKIKHCINSFENFQCLDPATVIQRTHFNNDQVHLNRKGKEILCSKVVNKLFGLSIPNANVNNNGNNQTRNKRSSRGRKTDRNKNLPPRLRNRNQSTVRSRSRNDYRRDTRRVPNQQDYQHTNSEPPHQPLGTSYPPPPTHLPPHPYLPYYYTPSHPSFFTHPLLPSFLPPPSHSYGGHPIPSHLQLHHGYSQQPPPPPLPPPPHYLPTGPGAPVPSAPLPFYHDNNNNMQSNSYYCDTTNLGNIGTNFR</sequence>
<organism evidence="2">
    <name type="scientific">Cacopsylla melanoneura</name>
    <dbReference type="NCBI Taxonomy" id="428564"/>
    <lineage>
        <taxon>Eukaryota</taxon>
        <taxon>Metazoa</taxon>
        <taxon>Ecdysozoa</taxon>
        <taxon>Arthropoda</taxon>
        <taxon>Hexapoda</taxon>
        <taxon>Insecta</taxon>
        <taxon>Pterygota</taxon>
        <taxon>Neoptera</taxon>
        <taxon>Paraneoptera</taxon>
        <taxon>Hemiptera</taxon>
        <taxon>Sternorrhyncha</taxon>
        <taxon>Psylloidea</taxon>
        <taxon>Psyllidae</taxon>
        <taxon>Psyllinae</taxon>
        <taxon>Cacopsylla</taxon>
    </lineage>
</organism>
<feature type="compositionally biased region" description="Low complexity" evidence="1">
    <location>
        <begin position="327"/>
        <end position="338"/>
    </location>
</feature>
<feature type="region of interest" description="Disordered" evidence="1">
    <location>
        <begin position="325"/>
        <end position="410"/>
    </location>
</feature>
<name>A0A8D8QQC0_9HEMI</name>
<feature type="region of interest" description="Disordered" evidence="1">
    <location>
        <begin position="102"/>
        <end position="128"/>
    </location>
</feature>
<feature type="region of interest" description="Disordered" evidence="1">
    <location>
        <begin position="444"/>
        <end position="468"/>
    </location>
</feature>
<dbReference type="SUPFAM" id="SSF52266">
    <property type="entry name" value="SGNH hydrolase"/>
    <property type="match status" value="1"/>
</dbReference>
<evidence type="ECO:0000313" key="2">
    <source>
        <dbReference type="EMBL" id="CAG6635429.1"/>
    </source>
</evidence>